<proteinExistence type="predicted"/>
<sequence length="101" mass="11705">MLNAYSNIVPKQPLDDRFVWRSSKDGNLTANQAYEFFFPAQQRVDWTAWLWHVCVPPSASFIAWRCFHNKMPTEDTLKTARAGSSDGRTLVPNIKRILDFD</sequence>
<evidence type="ECO:0000313" key="1">
    <source>
        <dbReference type="EMBL" id="CAJ2649211.1"/>
    </source>
</evidence>
<protein>
    <submittedName>
        <fullName evidence="1">Uncharacterized protein</fullName>
    </submittedName>
</protein>
<keyword evidence="2" id="KW-1185">Reference proteome</keyword>
<organism evidence="1 2">
    <name type="scientific">Trifolium pratense</name>
    <name type="common">Red clover</name>
    <dbReference type="NCBI Taxonomy" id="57577"/>
    <lineage>
        <taxon>Eukaryota</taxon>
        <taxon>Viridiplantae</taxon>
        <taxon>Streptophyta</taxon>
        <taxon>Embryophyta</taxon>
        <taxon>Tracheophyta</taxon>
        <taxon>Spermatophyta</taxon>
        <taxon>Magnoliopsida</taxon>
        <taxon>eudicotyledons</taxon>
        <taxon>Gunneridae</taxon>
        <taxon>Pentapetalae</taxon>
        <taxon>rosids</taxon>
        <taxon>fabids</taxon>
        <taxon>Fabales</taxon>
        <taxon>Fabaceae</taxon>
        <taxon>Papilionoideae</taxon>
        <taxon>50 kb inversion clade</taxon>
        <taxon>NPAAA clade</taxon>
        <taxon>Hologalegina</taxon>
        <taxon>IRL clade</taxon>
        <taxon>Trifolieae</taxon>
        <taxon>Trifolium</taxon>
    </lineage>
</organism>
<evidence type="ECO:0000313" key="2">
    <source>
        <dbReference type="Proteomes" id="UP001177021"/>
    </source>
</evidence>
<dbReference type="Proteomes" id="UP001177021">
    <property type="component" value="Unassembled WGS sequence"/>
</dbReference>
<dbReference type="EMBL" id="CASHSV030000109">
    <property type="protein sequence ID" value="CAJ2649211.1"/>
    <property type="molecule type" value="Genomic_DNA"/>
</dbReference>
<name>A0ACB0JWH7_TRIPR</name>
<reference evidence="1" key="1">
    <citation type="submission" date="2023-10" db="EMBL/GenBank/DDBJ databases">
        <authorList>
            <person name="Rodriguez Cubillos JULIANA M."/>
            <person name="De Vega J."/>
        </authorList>
    </citation>
    <scope>NUCLEOTIDE SEQUENCE</scope>
</reference>
<comment type="caution">
    <text evidence="1">The sequence shown here is derived from an EMBL/GenBank/DDBJ whole genome shotgun (WGS) entry which is preliminary data.</text>
</comment>
<accession>A0ACB0JWH7</accession>
<gene>
    <name evidence="1" type="ORF">MILVUS5_LOCUS17386</name>
</gene>